<dbReference type="InParanoid" id="A0A1X7TFB8"/>
<feature type="domain" description="DUF6570" evidence="2">
    <location>
        <begin position="50"/>
        <end position="95"/>
    </location>
</feature>
<evidence type="ECO:0000313" key="3">
    <source>
        <dbReference type="EnsemblMetazoa" id="Aqu2.1.13358_001"/>
    </source>
</evidence>
<evidence type="ECO:0000256" key="1">
    <source>
        <dbReference type="SAM" id="MobiDB-lite"/>
    </source>
</evidence>
<organism evidence="3">
    <name type="scientific">Amphimedon queenslandica</name>
    <name type="common">Sponge</name>
    <dbReference type="NCBI Taxonomy" id="400682"/>
    <lineage>
        <taxon>Eukaryota</taxon>
        <taxon>Metazoa</taxon>
        <taxon>Porifera</taxon>
        <taxon>Demospongiae</taxon>
        <taxon>Heteroscleromorpha</taxon>
        <taxon>Haplosclerida</taxon>
        <taxon>Niphatidae</taxon>
        <taxon>Amphimedon</taxon>
    </lineage>
</organism>
<dbReference type="InterPro" id="IPR046700">
    <property type="entry name" value="DUF6570"/>
</dbReference>
<feature type="compositionally biased region" description="Polar residues" evidence="1">
    <location>
        <begin position="14"/>
        <end position="35"/>
    </location>
</feature>
<sequence>PLNSDGVVLVKPPESTSATVSVQSGDQTASTSSGPESARASTTTNSACANTAQSSTSTSNKNLFVVRKPLVVDALRWLKDNNTLYSDVDIDESVIDSNDCSDNTNKPEHSTSIEPPQFECSVVRTDHTLPNLEAIDFIRNGSYNNQVHQLPR</sequence>
<feature type="compositionally biased region" description="Low complexity" evidence="1">
    <location>
        <begin position="37"/>
        <end position="58"/>
    </location>
</feature>
<feature type="region of interest" description="Disordered" evidence="1">
    <location>
        <begin position="1"/>
        <end position="58"/>
    </location>
</feature>
<evidence type="ECO:0000259" key="2">
    <source>
        <dbReference type="Pfam" id="PF20209"/>
    </source>
</evidence>
<name>A0A1X7TFB8_AMPQE</name>
<dbReference type="EnsemblMetazoa" id="Aqu2.1.13358_001">
    <property type="protein sequence ID" value="Aqu2.1.13358_001"/>
    <property type="gene ID" value="Aqu2.1.13358"/>
</dbReference>
<dbReference type="Pfam" id="PF20209">
    <property type="entry name" value="DUF6570"/>
    <property type="match status" value="1"/>
</dbReference>
<accession>A0A1X7TFB8</accession>
<protein>
    <recommendedName>
        <fullName evidence="2">DUF6570 domain-containing protein</fullName>
    </recommendedName>
</protein>
<reference evidence="3" key="1">
    <citation type="submission" date="2017-05" db="UniProtKB">
        <authorList>
            <consortium name="EnsemblMetazoa"/>
        </authorList>
    </citation>
    <scope>IDENTIFICATION</scope>
</reference>
<proteinExistence type="predicted"/>
<dbReference type="AlphaFoldDB" id="A0A1X7TFB8"/>